<keyword evidence="4" id="KW-1185">Reference proteome</keyword>
<comment type="function">
    <text evidence="1">It is likely that the major role of L-chain is to prevent the retention of H-chain in ER by forming the disulfide linkage.</text>
</comment>
<dbReference type="PIRSF" id="PIRSF005765">
    <property type="entry name" value="L-fibroin"/>
    <property type="match status" value="1"/>
</dbReference>
<comment type="subcellular location">
    <subcellularLocation>
        <location evidence="1">Secreted</location>
    </subcellularLocation>
</comment>
<dbReference type="EMBL" id="FZQP02000415">
    <property type="protein sequence ID" value="VVC88899.1"/>
    <property type="molecule type" value="Genomic_DNA"/>
</dbReference>
<keyword evidence="1" id="KW-0737">Silk protein</keyword>
<evidence type="ECO:0000256" key="2">
    <source>
        <dbReference type="SAM" id="SignalP"/>
    </source>
</evidence>
<keyword evidence="2" id="KW-0732">Signal</keyword>
<dbReference type="AlphaFoldDB" id="A0A5E4PVG7"/>
<protein>
    <recommendedName>
        <fullName evidence="1">Fibroin light chain</fullName>
        <shortName evidence="1">Fib-L</shortName>
    </recommendedName>
    <alternativeName>
        <fullName evidence="1">L-fibroin</fullName>
    </alternativeName>
</protein>
<accession>A0A5E4PVG7</accession>
<evidence type="ECO:0000313" key="3">
    <source>
        <dbReference type="EMBL" id="VVC88899.1"/>
    </source>
</evidence>
<evidence type="ECO:0000313" key="4">
    <source>
        <dbReference type="Proteomes" id="UP000324832"/>
    </source>
</evidence>
<dbReference type="GO" id="GO:0005576">
    <property type="term" value="C:extracellular region"/>
    <property type="evidence" value="ECO:0007669"/>
    <property type="project" value="UniProtKB-SubCell"/>
</dbReference>
<sequence length="257" mass="26661">MLPFLLVLIAAQSALAAPSASVSFYNANQIDSPVDNGNLVNRYVISGPFDYLDVSDIPLYSNMMLQILGDLSIVPDSVAQTSAVIQAIATLGELTNGIPGDSCEAAGLINAFAYASSSGNNAGLAQALANFVQRLSNNIDSITQLIVNPSSARYSAGPRGNCLGGGRTYQFEEAWDAILSNSSPAASSRMYNAFNIRSNNVGAAVTATNIPQVVQVAQYAVQYLTNFLRVVASGSNPSQAGAAAKSALAQGLAKVKC</sequence>
<proteinExistence type="predicted"/>
<reference evidence="3 4" key="1">
    <citation type="submission" date="2017-07" db="EMBL/GenBank/DDBJ databases">
        <authorList>
            <person name="Talla V."/>
            <person name="Backstrom N."/>
        </authorList>
    </citation>
    <scope>NUCLEOTIDE SEQUENCE [LARGE SCALE GENOMIC DNA]</scope>
</reference>
<keyword evidence="1" id="KW-0964">Secreted</keyword>
<dbReference type="InterPro" id="IPR008660">
    <property type="entry name" value="L-fibroin"/>
</dbReference>
<evidence type="ECO:0000256" key="1">
    <source>
        <dbReference type="PIRNR" id="PIRNR005765"/>
    </source>
</evidence>
<name>A0A5E4PVG7_9NEOP</name>
<dbReference type="Proteomes" id="UP000324832">
    <property type="component" value="Unassembled WGS sequence"/>
</dbReference>
<feature type="signal peptide" evidence="2">
    <location>
        <begin position="1"/>
        <end position="16"/>
    </location>
</feature>
<organism evidence="3 4">
    <name type="scientific">Leptidea sinapis</name>
    <dbReference type="NCBI Taxonomy" id="189913"/>
    <lineage>
        <taxon>Eukaryota</taxon>
        <taxon>Metazoa</taxon>
        <taxon>Ecdysozoa</taxon>
        <taxon>Arthropoda</taxon>
        <taxon>Hexapoda</taxon>
        <taxon>Insecta</taxon>
        <taxon>Pterygota</taxon>
        <taxon>Neoptera</taxon>
        <taxon>Endopterygota</taxon>
        <taxon>Lepidoptera</taxon>
        <taxon>Glossata</taxon>
        <taxon>Ditrysia</taxon>
        <taxon>Papilionoidea</taxon>
        <taxon>Pieridae</taxon>
        <taxon>Dismorphiinae</taxon>
        <taxon>Leptidea</taxon>
    </lineage>
</organism>
<comment type="subunit">
    <text evidence="1">Silk fibroin elementary unit consists in a disulfide-linked heavy and light chain and a p25 glycoprotein in molar ratios of 6:6:1. This results in a complex of approximately 2.3 MDa.</text>
</comment>
<gene>
    <name evidence="3" type="ORF">LSINAPIS_LOCUS2156</name>
</gene>
<dbReference type="Pfam" id="PF05849">
    <property type="entry name" value="L-fibroin"/>
    <property type="match status" value="1"/>
</dbReference>
<feature type="chain" id="PRO_5022952431" description="Fibroin light chain" evidence="2">
    <location>
        <begin position="17"/>
        <end position="257"/>
    </location>
</feature>